<dbReference type="GO" id="GO:0044718">
    <property type="term" value="P:siderophore transmembrane transport"/>
    <property type="evidence" value="ECO:0007669"/>
    <property type="project" value="TreeGrafter"/>
</dbReference>
<evidence type="ECO:0000256" key="14">
    <source>
        <dbReference type="RuleBase" id="RU003357"/>
    </source>
</evidence>
<dbReference type="CDD" id="cd01347">
    <property type="entry name" value="ligand_gated_channel"/>
    <property type="match status" value="1"/>
</dbReference>
<evidence type="ECO:0000256" key="10">
    <source>
        <dbReference type="ARBA" id="ARBA00023136"/>
    </source>
</evidence>
<dbReference type="InterPro" id="IPR000531">
    <property type="entry name" value="Beta-barrel_TonB"/>
</dbReference>
<keyword evidence="5" id="KW-0406">Ion transport</keyword>
<dbReference type="NCBIfam" id="TIGR01786">
    <property type="entry name" value="TonB-hemlactrns"/>
    <property type="match status" value="1"/>
</dbReference>
<dbReference type="Gene3D" id="2.170.130.10">
    <property type="entry name" value="TonB-dependent receptor, plug domain"/>
    <property type="match status" value="1"/>
</dbReference>
<dbReference type="InterPro" id="IPR037066">
    <property type="entry name" value="Plug_dom_sf"/>
</dbReference>
<evidence type="ECO:0000256" key="3">
    <source>
        <dbReference type="ARBA" id="ARBA00022448"/>
    </source>
</evidence>
<dbReference type="SMART" id="SM00965">
    <property type="entry name" value="STN"/>
    <property type="match status" value="1"/>
</dbReference>
<dbReference type="Pfam" id="PF07715">
    <property type="entry name" value="Plug"/>
    <property type="match status" value="1"/>
</dbReference>
<dbReference type="PANTHER" id="PTHR30069:SF29">
    <property type="entry name" value="HEMOGLOBIN AND HEMOGLOBIN-HAPTOGLOBIN-BINDING PROTEIN 1-RELATED"/>
    <property type="match status" value="1"/>
</dbReference>
<protein>
    <submittedName>
        <fullName evidence="17">Hemoglobin/transferrin/lactoferrin receptor protein</fullName>
    </submittedName>
</protein>
<comment type="subcellular location">
    <subcellularLocation>
        <location evidence="1 13">Cell outer membrane</location>
        <topology evidence="1 13">Multi-pass membrane protein</topology>
    </subcellularLocation>
</comment>
<keyword evidence="12 13" id="KW-0998">Cell outer membrane</keyword>
<keyword evidence="11 17" id="KW-0675">Receptor</keyword>
<accession>A0A1G8FHG7</accession>
<keyword evidence="7" id="KW-0732">Signal</keyword>
<dbReference type="PROSITE" id="PS52016">
    <property type="entry name" value="TONB_DEPENDENT_REC_3"/>
    <property type="match status" value="1"/>
</dbReference>
<dbReference type="GO" id="GO:0009279">
    <property type="term" value="C:cell outer membrane"/>
    <property type="evidence" value="ECO:0007669"/>
    <property type="project" value="UniProtKB-SubCell"/>
</dbReference>
<sequence length="862" mass="94448">MPSTFTPATPDSPRTTRHFTLSLLTVAVFTAGLHSAPIAAAEQPARVAGSYPFSINQQPLVSALNEFSKITGWQVGMASDLAQNVTSPGVSGTMSAEKALDRLLVGSNLNYRSLGNNNVVLEKRSSTGALALEQVTVSATRQAQSVDSVPSTVTVHDRKALDRQNVNTIRDLVRYEPGVSVGGAGQRAGTSGYNIRGIDGDRILTQVDGVEVPDNYFSGPYANTHRNYVDPEIIKRVEILRGPASALYGSSAIGGAVSYYTLDPEDIIKPGKDVGARLKTGYSSADDSWLNSATVAGREGDFDGLLHVSQRNGRETESYGEHGGTGLSRTAANPEDVRATNVLAKLGWNYGDNDRLAFTYEKYKDDTHTNQKSAVGGPFTGGRGFGFYRGREGNDVITRERFGLENTFALDSLLVDNVKWSLNYQIAKTDQNTIERYVPGSRDVWRTRDTTYKERQRIFDAQLDKAFSIADTEHLLTYGTTLKQQKVTGERSGTATCAAVLGTCRTIGATSPTASDSLAPNSDFPDPTINTYALFAQDQIKWGDWTFMPGARYDYTTLNPHATDEFLRAVSLTSQDQFNDKEKKWHRLSPKLGVTYAIDDAYTWYGQYAEGFRTPSAKALYGRFENLNTGYIVEPNPNLEPEKSKSYETGLRGRFDEGSFDVAVFYNKYRDFINEDAIQPATSTEAVFQSNNIKHATIKGVELKGRLNLDSFGAPEGLYTQGSLAYLYGRNDDTGQPINSINPLTGVFGLGYDHDNYGGLLSWTLVKRKTRVDDTNFHAPDGSSTQFKTPGFGVLDLTGFYKVTDDVTVSGGLYNLADKKYWQWEDVRGYDGVGEAGVTAPASLDRLTEPGRNVAINLVWDI</sequence>
<dbReference type="Gene3D" id="3.55.50.30">
    <property type="match status" value="1"/>
</dbReference>
<evidence type="ECO:0000256" key="11">
    <source>
        <dbReference type="ARBA" id="ARBA00023170"/>
    </source>
</evidence>
<dbReference type="NCBIfam" id="TIGR01785">
    <property type="entry name" value="TonB-hemin"/>
    <property type="match status" value="1"/>
</dbReference>
<evidence type="ECO:0000256" key="8">
    <source>
        <dbReference type="ARBA" id="ARBA00023004"/>
    </source>
</evidence>
<reference evidence="18" key="1">
    <citation type="submission" date="2016-10" db="EMBL/GenBank/DDBJ databases">
        <authorList>
            <person name="Varghese N."/>
            <person name="Submissions S."/>
        </authorList>
    </citation>
    <scope>NUCLEOTIDE SEQUENCE [LARGE SCALE GENOMIC DNA]</scope>
    <source>
        <strain evidence="18">ATCC 700689</strain>
    </source>
</reference>
<dbReference type="Pfam" id="PF00593">
    <property type="entry name" value="TonB_dep_Rec_b-barrel"/>
    <property type="match status" value="1"/>
</dbReference>
<dbReference type="RefSeq" id="WP_074753801.1">
    <property type="nucleotide sequence ID" value="NZ_FNCO01000008.1"/>
</dbReference>
<dbReference type="PANTHER" id="PTHR30069">
    <property type="entry name" value="TONB-DEPENDENT OUTER MEMBRANE RECEPTOR"/>
    <property type="match status" value="1"/>
</dbReference>
<gene>
    <name evidence="17" type="ORF">SAMN05216605_108209</name>
</gene>
<evidence type="ECO:0000256" key="5">
    <source>
        <dbReference type="ARBA" id="ARBA00022496"/>
    </source>
</evidence>
<organism evidence="17 18">
    <name type="scientific">Pseudomonas abietaniphila</name>
    <dbReference type="NCBI Taxonomy" id="89065"/>
    <lineage>
        <taxon>Bacteria</taxon>
        <taxon>Pseudomonadati</taxon>
        <taxon>Pseudomonadota</taxon>
        <taxon>Gammaproteobacteria</taxon>
        <taxon>Pseudomonadales</taxon>
        <taxon>Pseudomonadaceae</taxon>
        <taxon>Pseudomonas</taxon>
    </lineage>
</organism>
<keyword evidence="5" id="KW-0410">Iron transport</keyword>
<feature type="region of interest" description="Disordered" evidence="15">
    <location>
        <begin position="312"/>
        <end position="331"/>
    </location>
</feature>
<keyword evidence="18" id="KW-1185">Reference proteome</keyword>
<keyword evidence="9 14" id="KW-0798">TonB box</keyword>
<dbReference type="EMBL" id="FNCO01000008">
    <property type="protein sequence ID" value="SDH81594.1"/>
    <property type="molecule type" value="Genomic_DNA"/>
</dbReference>
<dbReference type="InterPro" id="IPR039426">
    <property type="entry name" value="TonB-dep_rcpt-like"/>
</dbReference>
<evidence type="ECO:0000256" key="9">
    <source>
        <dbReference type="ARBA" id="ARBA00023077"/>
    </source>
</evidence>
<name>A0A1G8FHG7_9PSED</name>
<dbReference type="SUPFAM" id="SSF56935">
    <property type="entry name" value="Porins"/>
    <property type="match status" value="1"/>
</dbReference>
<dbReference type="AlphaFoldDB" id="A0A1G8FHG7"/>
<evidence type="ECO:0000256" key="7">
    <source>
        <dbReference type="ARBA" id="ARBA00022729"/>
    </source>
</evidence>
<proteinExistence type="inferred from homology"/>
<keyword evidence="3 13" id="KW-0813">Transport</keyword>
<dbReference type="Gene3D" id="2.40.170.20">
    <property type="entry name" value="TonB-dependent receptor, beta-barrel domain"/>
    <property type="match status" value="1"/>
</dbReference>
<dbReference type="InterPro" id="IPR011276">
    <property type="entry name" value="TonB_haem/Hb_rcpt"/>
</dbReference>
<comment type="similarity">
    <text evidence="2">Belongs to the TonB-dependent receptor family. Hemoglobin/haptoglobin binding protein subfamily.</text>
</comment>
<evidence type="ECO:0000256" key="4">
    <source>
        <dbReference type="ARBA" id="ARBA00022452"/>
    </source>
</evidence>
<dbReference type="InterPro" id="IPR010949">
    <property type="entry name" value="TonB_Hb/transfer/lactofer_rcpt"/>
</dbReference>
<keyword evidence="8" id="KW-0408">Iron</keyword>
<dbReference type="STRING" id="89065.SAMN05216605_108209"/>
<dbReference type="InterPro" id="IPR012910">
    <property type="entry name" value="Plug_dom"/>
</dbReference>
<feature type="domain" description="Secretin/TonB short N-terminal" evidence="16">
    <location>
        <begin position="73"/>
        <end position="124"/>
    </location>
</feature>
<dbReference type="InterPro" id="IPR036942">
    <property type="entry name" value="Beta-barrel_TonB_sf"/>
</dbReference>
<dbReference type="GO" id="GO:0015232">
    <property type="term" value="F:heme transmembrane transporter activity"/>
    <property type="evidence" value="ECO:0007669"/>
    <property type="project" value="InterPro"/>
</dbReference>
<dbReference type="Pfam" id="PF07660">
    <property type="entry name" value="STN"/>
    <property type="match status" value="1"/>
</dbReference>
<evidence type="ECO:0000256" key="12">
    <source>
        <dbReference type="ARBA" id="ARBA00023237"/>
    </source>
</evidence>
<dbReference type="InterPro" id="IPR011662">
    <property type="entry name" value="Secretin/TonB_short_N"/>
</dbReference>
<evidence type="ECO:0000256" key="15">
    <source>
        <dbReference type="SAM" id="MobiDB-lite"/>
    </source>
</evidence>
<evidence type="ECO:0000256" key="2">
    <source>
        <dbReference type="ARBA" id="ARBA00008143"/>
    </source>
</evidence>
<evidence type="ECO:0000313" key="18">
    <source>
        <dbReference type="Proteomes" id="UP000182894"/>
    </source>
</evidence>
<keyword evidence="6 13" id="KW-0812">Transmembrane</keyword>
<evidence type="ECO:0000313" key="17">
    <source>
        <dbReference type="EMBL" id="SDH81594.1"/>
    </source>
</evidence>
<keyword evidence="10 13" id="KW-0472">Membrane</keyword>
<keyword evidence="4 13" id="KW-1134">Transmembrane beta strand</keyword>
<evidence type="ECO:0000256" key="6">
    <source>
        <dbReference type="ARBA" id="ARBA00022692"/>
    </source>
</evidence>
<dbReference type="OrthoDB" id="9764669at2"/>
<evidence type="ECO:0000256" key="1">
    <source>
        <dbReference type="ARBA" id="ARBA00004571"/>
    </source>
</evidence>
<evidence type="ECO:0000256" key="13">
    <source>
        <dbReference type="PROSITE-ProRule" id="PRU01360"/>
    </source>
</evidence>
<dbReference type="GO" id="GO:0015344">
    <property type="term" value="F:siderophore uptake transmembrane transporter activity"/>
    <property type="evidence" value="ECO:0007669"/>
    <property type="project" value="TreeGrafter"/>
</dbReference>
<evidence type="ECO:0000259" key="16">
    <source>
        <dbReference type="SMART" id="SM00965"/>
    </source>
</evidence>
<dbReference type="Proteomes" id="UP000182894">
    <property type="component" value="Unassembled WGS sequence"/>
</dbReference>